<evidence type="ECO:0000313" key="3">
    <source>
        <dbReference type="EMBL" id="CUP04224.1"/>
    </source>
</evidence>
<organism evidence="3 4">
    <name type="scientific">Hungatella hathewayi</name>
    <dbReference type="NCBI Taxonomy" id="154046"/>
    <lineage>
        <taxon>Bacteria</taxon>
        <taxon>Bacillati</taxon>
        <taxon>Bacillota</taxon>
        <taxon>Clostridia</taxon>
        <taxon>Lachnospirales</taxon>
        <taxon>Lachnospiraceae</taxon>
        <taxon>Hungatella</taxon>
    </lineage>
</organism>
<accession>A0A174JWR9</accession>
<dbReference type="Pfam" id="PF01381">
    <property type="entry name" value="HTH_3"/>
    <property type="match status" value="1"/>
</dbReference>
<dbReference type="PROSITE" id="PS50943">
    <property type="entry name" value="HTH_CROC1"/>
    <property type="match status" value="1"/>
</dbReference>
<dbReference type="GO" id="GO:0003677">
    <property type="term" value="F:DNA binding"/>
    <property type="evidence" value="ECO:0007669"/>
    <property type="project" value="UniProtKB-KW"/>
</dbReference>
<dbReference type="CDD" id="cd00093">
    <property type="entry name" value="HTH_XRE"/>
    <property type="match status" value="1"/>
</dbReference>
<dbReference type="Proteomes" id="UP000095651">
    <property type="component" value="Unassembled WGS sequence"/>
</dbReference>
<dbReference type="RefSeq" id="WP_055658983.1">
    <property type="nucleotide sequence ID" value="NZ_CABIXC010000016.1"/>
</dbReference>
<dbReference type="Gene3D" id="1.10.260.40">
    <property type="entry name" value="lambda repressor-like DNA-binding domains"/>
    <property type="match status" value="1"/>
</dbReference>
<feature type="domain" description="HTH cro/C1-type" evidence="2">
    <location>
        <begin position="8"/>
        <end position="62"/>
    </location>
</feature>
<dbReference type="SMART" id="SM00530">
    <property type="entry name" value="HTH_XRE"/>
    <property type="match status" value="1"/>
</dbReference>
<dbReference type="PANTHER" id="PTHR46558">
    <property type="entry name" value="TRACRIPTIONAL REGULATORY PROTEIN-RELATED-RELATED"/>
    <property type="match status" value="1"/>
</dbReference>
<gene>
    <name evidence="3" type="primary">immR_5</name>
    <name evidence="3" type="ORF">ERS852407_04797</name>
</gene>
<keyword evidence="1" id="KW-0238">DNA-binding</keyword>
<dbReference type="PANTHER" id="PTHR46558:SF11">
    <property type="entry name" value="HTH-TYPE TRANSCRIPTIONAL REGULATOR XRE"/>
    <property type="match status" value="1"/>
</dbReference>
<dbReference type="SUPFAM" id="SSF47413">
    <property type="entry name" value="lambda repressor-like DNA-binding domains"/>
    <property type="match status" value="1"/>
</dbReference>
<evidence type="ECO:0000313" key="4">
    <source>
        <dbReference type="Proteomes" id="UP000095651"/>
    </source>
</evidence>
<dbReference type="AlphaFoldDB" id="A0A174JWR9"/>
<dbReference type="InterPro" id="IPR001387">
    <property type="entry name" value="Cro/C1-type_HTH"/>
</dbReference>
<proteinExistence type="predicted"/>
<dbReference type="InterPro" id="IPR010982">
    <property type="entry name" value="Lambda_DNA-bd_dom_sf"/>
</dbReference>
<sequence length="129" mass="14860">MASFKEMLKYLRLRENLSQSELAEKLGVAKSTISMYEVGKREPDFETLEAIADLFNVDMNFLLGKDGSENDRYYINDETAKAAQEIFENQELRALFDVQRDMEPDDLRALHNMALALKRKERGNDDTGC</sequence>
<evidence type="ECO:0000259" key="2">
    <source>
        <dbReference type="PROSITE" id="PS50943"/>
    </source>
</evidence>
<name>A0A174JWR9_9FIRM</name>
<protein>
    <submittedName>
        <fullName evidence="3">Transcriptional regulator</fullName>
    </submittedName>
</protein>
<dbReference type="EMBL" id="CYZE01000016">
    <property type="protein sequence ID" value="CUP04224.1"/>
    <property type="molecule type" value="Genomic_DNA"/>
</dbReference>
<evidence type="ECO:0000256" key="1">
    <source>
        <dbReference type="ARBA" id="ARBA00023125"/>
    </source>
</evidence>
<reference evidence="3 4" key="1">
    <citation type="submission" date="2015-09" db="EMBL/GenBank/DDBJ databases">
        <authorList>
            <consortium name="Pathogen Informatics"/>
        </authorList>
    </citation>
    <scope>NUCLEOTIDE SEQUENCE [LARGE SCALE GENOMIC DNA]</scope>
    <source>
        <strain evidence="3 4">2789STDY5608850</strain>
    </source>
</reference>